<feature type="domain" description="TRNA-binding" evidence="16">
    <location>
        <begin position="384"/>
        <end position="488"/>
    </location>
</feature>
<dbReference type="Gene3D" id="1.10.240.10">
    <property type="entry name" value="Tyrosyl-Transfer RNA Synthetase"/>
    <property type="match status" value="1"/>
</dbReference>
<comment type="similarity">
    <text evidence="3 15">Belongs to the class-I aminoacyl-tRNA synthetase family.</text>
</comment>
<keyword evidence="11 15" id="KW-0030">Aminoacyl-tRNA synthetase</keyword>
<keyword evidence="9 14" id="KW-0694">RNA-binding</keyword>
<gene>
    <name evidence="17" type="ORF">BDEG_28017</name>
</gene>
<evidence type="ECO:0000313" key="18">
    <source>
        <dbReference type="Proteomes" id="UP000077115"/>
    </source>
</evidence>
<dbReference type="Gene3D" id="2.40.50.140">
    <property type="entry name" value="Nucleic acid-binding proteins"/>
    <property type="match status" value="1"/>
</dbReference>
<dbReference type="eggNOG" id="KOG2241">
    <property type="taxonomic scope" value="Eukaryota"/>
</dbReference>
<accession>A0A177WY32</accession>
<evidence type="ECO:0000256" key="1">
    <source>
        <dbReference type="ARBA" id="ARBA00004123"/>
    </source>
</evidence>
<proteinExistence type="inferred from homology"/>
<evidence type="ECO:0000256" key="4">
    <source>
        <dbReference type="ARBA" id="ARBA00022490"/>
    </source>
</evidence>
<evidence type="ECO:0000256" key="7">
    <source>
        <dbReference type="ARBA" id="ARBA00022741"/>
    </source>
</evidence>
<dbReference type="OrthoDB" id="197206at2759"/>
<evidence type="ECO:0000259" key="16">
    <source>
        <dbReference type="PROSITE" id="PS50886"/>
    </source>
</evidence>
<evidence type="ECO:0000256" key="5">
    <source>
        <dbReference type="ARBA" id="ARBA00022555"/>
    </source>
</evidence>
<organism evidence="17 18">
    <name type="scientific">Batrachochytrium dendrobatidis (strain JEL423)</name>
    <dbReference type="NCBI Taxonomy" id="403673"/>
    <lineage>
        <taxon>Eukaryota</taxon>
        <taxon>Fungi</taxon>
        <taxon>Fungi incertae sedis</taxon>
        <taxon>Chytridiomycota</taxon>
        <taxon>Chytridiomycota incertae sedis</taxon>
        <taxon>Chytridiomycetes</taxon>
        <taxon>Rhizophydiales</taxon>
        <taxon>Rhizophydiales incertae sedis</taxon>
        <taxon>Batrachochytrium</taxon>
    </lineage>
</organism>
<evidence type="ECO:0000256" key="13">
    <source>
        <dbReference type="ARBA" id="ARBA00048400"/>
    </source>
</evidence>
<dbReference type="Gene3D" id="3.40.50.620">
    <property type="entry name" value="HUPs"/>
    <property type="match status" value="1"/>
</dbReference>
<evidence type="ECO:0000256" key="11">
    <source>
        <dbReference type="ARBA" id="ARBA00023146"/>
    </source>
</evidence>
<dbReference type="EMBL" id="DS022313">
    <property type="protein sequence ID" value="OAJ44828.1"/>
    <property type="molecule type" value="Genomic_DNA"/>
</dbReference>
<name>A0A177WY32_BATDL</name>
<protein>
    <recommendedName>
        <fullName evidence="15">Tyrosine--tRNA ligase</fullName>
        <ecNumber evidence="15">6.1.1.1</ecNumber>
    </recommendedName>
    <alternativeName>
        <fullName evidence="15">Tyrosyl-tRNA synthetase</fullName>
    </alternativeName>
</protein>
<dbReference type="CDD" id="cd02799">
    <property type="entry name" value="tRNA_bind_EMAP-II_like"/>
    <property type="match status" value="1"/>
</dbReference>
<evidence type="ECO:0000256" key="14">
    <source>
        <dbReference type="PROSITE-ProRule" id="PRU00209"/>
    </source>
</evidence>
<comment type="subcellular location">
    <subcellularLocation>
        <location evidence="2">Cytoplasm</location>
    </subcellularLocation>
    <subcellularLocation>
        <location evidence="1">Nucleus</location>
    </subcellularLocation>
</comment>
<dbReference type="SUPFAM" id="SSF50249">
    <property type="entry name" value="Nucleic acid-binding proteins"/>
    <property type="match status" value="1"/>
</dbReference>
<dbReference type="GO" id="GO:0005634">
    <property type="term" value="C:nucleus"/>
    <property type="evidence" value="ECO:0007669"/>
    <property type="project" value="UniProtKB-SubCell"/>
</dbReference>
<reference evidence="17 18" key="2">
    <citation type="submission" date="2016-05" db="EMBL/GenBank/DDBJ databases">
        <title>Lineage-specific infection strategies underlie the spectrum of fungal disease in amphibians.</title>
        <authorList>
            <person name="Cuomo C.A."/>
            <person name="Farrer R.A."/>
            <person name="James T."/>
            <person name="Longcore J."/>
            <person name="Birren B."/>
        </authorList>
    </citation>
    <scope>NUCLEOTIDE SEQUENCE [LARGE SCALE GENOMIC DNA]</scope>
    <source>
        <strain evidence="17 18">JEL423</strain>
    </source>
</reference>
<dbReference type="NCBIfam" id="TIGR00234">
    <property type="entry name" value="tyrS"/>
    <property type="match status" value="1"/>
</dbReference>
<dbReference type="PRINTS" id="PR01040">
    <property type="entry name" value="TRNASYNTHTYR"/>
</dbReference>
<dbReference type="InterPro" id="IPR002307">
    <property type="entry name" value="Tyr-tRNA-ligase"/>
</dbReference>
<dbReference type="SUPFAM" id="SSF52374">
    <property type="entry name" value="Nucleotidylyl transferase"/>
    <property type="match status" value="1"/>
</dbReference>
<evidence type="ECO:0000256" key="8">
    <source>
        <dbReference type="ARBA" id="ARBA00022840"/>
    </source>
</evidence>
<keyword evidence="10 15" id="KW-0648">Protein biosynthesis</keyword>
<dbReference type="PROSITE" id="PS50886">
    <property type="entry name" value="TRBD"/>
    <property type="match status" value="1"/>
</dbReference>
<keyword evidence="8 15" id="KW-0067">ATP-binding</keyword>
<evidence type="ECO:0000313" key="17">
    <source>
        <dbReference type="EMBL" id="OAJ44828.1"/>
    </source>
</evidence>
<dbReference type="InterPro" id="IPR002547">
    <property type="entry name" value="tRNA-bd_dom"/>
</dbReference>
<keyword evidence="4" id="KW-0963">Cytoplasm</keyword>
<dbReference type="PANTHER" id="PTHR46264">
    <property type="entry name" value="TYROSINE-TRNA LIGASE"/>
    <property type="match status" value="1"/>
</dbReference>
<evidence type="ECO:0000256" key="6">
    <source>
        <dbReference type="ARBA" id="ARBA00022598"/>
    </source>
</evidence>
<sequence>MLCRFRCLARHQPASLKFLSLERQAIRMVSMTPNEKFELITRNLQEHLGGDKIKEVLATRDLKVYWGTAPTGKPHIGYFVPMTKVADFLKAGCEVTILFADMHAFLDNQKAPWDLLKLRTSYYEATIKSMLTSIGVPIEKLKFVVGTSYQLSKEYSLDVYRLLSMTTEHAAKKAGAEVVKQVESPLLSGLVYPLLQALDEEYLGVDAQFGGVDQRKIFTFAEKFLPQLGYAKRAHLMNVMVGGLSGSKMSSSDPDSKVDLLDEPDSVVAKLKKAFCEEGNVDDNPILAFIKAVVFPVNSLTNPSYTFTIERPEKYGGNAEYSTYTHLEEAFREKLVHPGDLKSAAAKAINSLLEPIRANFHNSPELKQMAIDAYPTPKAKVEAEISRVDIRVGKVIEVTAHPERDNLYVEKIDLGEATGPRTIVSGLAKYLTKEEFTGRLVLVVANLKASKFAGVLSEGMVLAASNADKSVVELLEPNEDSKIGEQVTFDGFTFSPDQTLNPKHKVFEKCAVDFLTTEECVATYKNIPFKTSQGQVTVHSLRKATIS</sequence>
<dbReference type="VEuPathDB" id="FungiDB:BDEG_28017"/>
<dbReference type="FunFam" id="2.40.50.140:FF:000047">
    <property type="entry name" value="tyrosine--tRNA ligase, cytoplasmic isoform X2"/>
    <property type="match status" value="1"/>
</dbReference>
<dbReference type="GO" id="GO:0004831">
    <property type="term" value="F:tyrosine-tRNA ligase activity"/>
    <property type="evidence" value="ECO:0007669"/>
    <property type="project" value="UniProtKB-EC"/>
</dbReference>
<evidence type="ECO:0000256" key="12">
    <source>
        <dbReference type="ARBA" id="ARBA00023242"/>
    </source>
</evidence>
<dbReference type="CDD" id="cd00805">
    <property type="entry name" value="TyrRS_core"/>
    <property type="match status" value="1"/>
</dbReference>
<keyword evidence="6 15" id="KW-0436">Ligase</keyword>
<evidence type="ECO:0000256" key="10">
    <source>
        <dbReference type="ARBA" id="ARBA00022917"/>
    </source>
</evidence>
<dbReference type="PANTHER" id="PTHR46264:SF4">
    <property type="entry name" value="TYROSINE--TRNA LIGASE, CYTOPLASMIC"/>
    <property type="match status" value="1"/>
</dbReference>
<dbReference type="EC" id="6.1.1.1" evidence="15"/>
<evidence type="ECO:0000256" key="15">
    <source>
        <dbReference type="RuleBase" id="RU361234"/>
    </source>
</evidence>
<dbReference type="FunFam" id="1.10.240.10:FF:000004">
    <property type="entry name" value="Tyrosine--tRNA ligase"/>
    <property type="match status" value="1"/>
</dbReference>
<keyword evidence="5 14" id="KW-0820">tRNA-binding</keyword>
<dbReference type="GO" id="GO:0000049">
    <property type="term" value="F:tRNA binding"/>
    <property type="evidence" value="ECO:0007669"/>
    <property type="project" value="UniProtKB-UniRule"/>
</dbReference>
<dbReference type="GO" id="GO:0005737">
    <property type="term" value="C:cytoplasm"/>
    <property type="evidence" value="ECO:0007669"/>
    <property type="project" value="UniProtKB-SubCell"/>
</dbReference>
<dbReference type="InterPro" id="IPR012340">
    <property type="entry name" value="NA-bd_OB-fold"/>
</dbReference>
<dbReference type="STRING" id="403673.A0A177WY32"/>
<dbReference type="eggNOG" id="KOG2144">
    <property type="taxonomic scope" value="Eukaryota"/>
</dbReference>
<evidence type="ECO:0000256" key="2">
    <source>
        <dbReference type="ARBA" id="ARBA00004496"/>
    </source>
</evidence>
<dbReference type="Proteomes" id="UP000077115">
    <property type="component" value="Unassembled WGS sequence"/>
</dbReference>
<evidence type="ECO:0000256" key="9">
    <source>
        <dbReference type="ARBA" id="ARBA00022884"/>
    </source>
</evidence>
<dbReference type="InterPro" id="IPR014729">
    <property type="entry name" value="Rossmann-like_a/b/a_fold"/>
</dbReference>
<dbReference type="NCBIfam" id="NF006330">
    <property type="entry name" value="PRK08560.1"/>
    <property type="match status" value="1"/>
</dbReference>
<dbReference type="FunFam" id="3.40.50.620:FF:000040">
    <property type="entry name" value="Tyrosine--tRNA ligase"/>
    <property type="match status" value="1"/>
</dbReference>
<dbReference type="GO" id="GO:0006437">
    <property type="term" value="P:tyrosyl-tRNA aminoacylation"/>
    <property type="evidence" value="ECO:0007669"/>
    <property type="project" value="InterPro"/>
</dbReference>
<keyword evidence="12" id="KW-0539">Nucleus</keyword>
<dbReference type="InterPro" id="IPR002305">
    <property type="entry name" value="aa-tRNA-synth_Ic"/>
</dbReference>
<dbReference type="GO" id="GO:0006950">
    <property type="term" value="P:response to stress"/>
    <property type="evidence" value="ECO:0007669"/>
    <property type="project" value="UniProtKB-ARBA"/>
</dbReference>
<dbReference type="Pfam" id="PF01588">
    <property type="entry name" value="tRNA_bind"/>
    <property type="match status" value="1"/>
</dbReference>
<dbReference type="AlphaFoldDB" id="A0A177WY32"/>
<dbReference type="Pfam" id="PF00579">
    <property type="entry name" value="tRNA-synt_1b"/>
    <property type="match status" value="1"/>
</dbReference>
<comment type="catalytic activity">
    <reaction evidence="13">
        <text>tRNA(Tyr) + L-tyrosine + ATP = L-tyrosyl-tRNA(Tyr) + AMP + diphosphate + H(+)</text>
        <dbReference type="Rhea" id="RHEA:10220"/>
        <dbReference type="Rhea" id="RHEA-COMP:9706"/>
        <dbReference type="Rhea" id="RHEA-COMP:9707"/>
        <dbReference type="ChEBI" id="CHEBI:15378"/>
        <dbReference type="ChEBI" id="CHEBI:30616"/>
        <dbReference type="ChEBI" id="CHEBI:33019"/>
        <dbReference type="ChEBI" id="CHEBI:58315"/>
        <dbReference type="ChEBI" id="CHEBI:78442"/>
        <dbReference type="ChEBI" id="CHEBI:78536"/>
        <dbReference type="ChEBI" id="CHEBI:456215"/>
        <dbReference type="EC" id="6.1.1.1"/>
    </reaction>
    <physiologicalReaction direction="left-to-right" evidence="13">
        <dbReference type="Rhea" id="RHEA:10221"/>
    </physiologicalReaction>
</comment>
<keyword evidence="7 15" id="KW-0547">Nucleotide-binding</keyword>
<reference evidence="17 18" key="1">
    <citation type="submission" date="2006-10" db="EMBL/GenBank/DDBJ databases">
        <title>The Genome Sequence of Batrachochytrium dendrobatidis JEL423.</title>
        <authorList>
            <consortium name="The Broad Institute Genome Sequencing Platform"/>
            <person name="Birren B."/>
            <person name="Lander E."/>
            <person name="Galagan J."/>
            <person name="Cuomo C."/>
            <person name="Devon K."/>
            <person name="Jaffe D."/>
            <person name="Butler J."/>
            <person name="Alvarez P."/>
            <person name="Gnerre S."/>
            <person name="Grabherr M."/>
            <person name="Kleber M."/>
            <person name="Mauceli E."/>
            <person name="Brockman W."/>
            <person name="Young S."/>
            <person name="LaButti K."/>
            <person name="Sykes S."/>
            <person name="DeCaprio D."/>
            <person name="Crawford M."/>
            <person name="Koehrsen M."/>
            <person name="Engels R."/>
            <person name="Montgomery P."/>
            <person name="Pearson M."/>
            <person name="Howarth C."/>
            <person name="Larson L."/>
            <person name="White J."/>
            <person name="O'Leary S."/>
            <person name="Kodira C."/>
            <person name="Zeng Q."/>
            <person name="Yandava C."/>
            <person name="Alvarado L."/>
            <person name="Longcore J."/>
            <person name="James T."/>
        </authorList>
    </citation>
    <scope>NUCLEOTIDE SEQUENCE [LARGE SCALE GENOMIC DNA]</scope>
    <source>
        <strain evidence="17 18">JEL423</strain>
    </source>
</reference>
<dbReference type="GO" id="GO:0005524">
    <property type="term" value="F:ATP binding"/>
    <property type="evidence" value="ECO:0007669"/>
    <property type="project" value="UniProtKB-KW"/>
</dbReference>
<evidence type="ECO:0000256" key="3">
    <source>
        <dbReference type="ARBA" id="ARBA00005594"/>
    </source>
</evidence>
<dbReference type="InterPro" id="IPR050489">
    <property type="entry name" value="Tyr-tRNA_synthase"/>
</dbReference>